<proteinExistence type="predicted"/>
<evidence type="ECO:0008006" key="4">
    <source>
        <dbReference type="Google" id="ProtNLM"/>
    </source>
</evidence>
<gene>
    <name evidence="2" type="ORF">MERR_LOCUS35997</name>
</gene>
<accession>A0A6D2K6T7</accession>
<dbReference type="SUPFAM" id="SSF47473">
    <property type="entry name" value="EF-hand"/>
    <property type="match status" value="1"/>
</dbReference>
<dbReference type="InterPro" id="IPR011992">
    <property type="entry name" value="EF-hand-dom_pair"/>
</dbReference>
<comment type="caution">
    <text evidence="2">The sequence shown here is derived from an EMBL/GenBank/DDBJ whole genome shotgun (WGS) entry which is preliminary data.</text>
</comment>
<sequence>MKFINLNPKRFFPSKKRSEPSSSFGSASTSSSSTVSGETKNIPDGASPYSHIELLKAFKLVYRDNDGAVSRHDPEALLIQLGPHPPNVDDISVMLREVDRDSLETPASRVVSSDSSTSTALRETTFKFFDMIMAFTLRSKCIN</sequence>
<dbReference type="Gene3D" id="1.10.238.10">
    <property type="entry name" value="EF-hand"/>
    <property type="match status" value="1"/>
</dbReference>
<evidence type="ECO:0000313" key="3">
    <source>
        <dbReference type="Proteomes" id="UP000467841"/>
    </source>
</evidence>
<dbReference type="EMBL" id="CACVBM020001396">
    <property type="protein sequence ID" value="CAA7048762.1"/>
    <property type="molecule type" value="Genomic_DNA"/>
</dbReference>
<keyword evidence="3" id="KW-1185">Reference proteome</keyword>
<evidence type="ECO:0000313" key="2">
    <source>
        <dbReference type="EMBL" id="CAA7048762.1"/>
    </source>
</evidence>
<reference evidence="2" key="1">
    <citation type="submission" date="2020-01" db="EMBL/GenBank/DDBJ databases">
        <authorList>
            <person name="Mishra B."/>
        </authorList>
    </citation>
    <scope>NUCLEOTIDE SEQUENCE [LARGE SCALE GENOMIC DNA]</scope>
</reference>
<name>A0A6D2K6T7_9BRAS</name>
<dbReference type="AlphaFoldDB" id="A0A6D2K6T7"/>
<feature type="region of interest" description="Disordered" evidence="1">
    <location>
        <begin position="1"/>
        <end position="47"/>
    </location>
</feature>
<organism evidence="2 3">
    <name type="scientific">Microthlaspi erraticum</name>
    <dbReference type="NCBI Taxonomy" id="1685480"/>
    <lineage>
        <taxon>Eukaryota</taxon>
        <taxon>Viridiplantae</taxon>
        <taxon>Streptophyta</taxon>
        <taxon>Embryophyta</taxon>
        <taxon>Tracheophyta</taxon>
        <taxon>Spermatophyta</taxon>
        <taxon>Magnoliopsida</taxon>
        <taxon>eudicotyledons</taxon>
        <taxon>Gunneridae</taxon>
        <taxon>Pentapetalae</taxon>
        <taxon>rosids</taxon>
        <taxon>malvids</taxon>
        <taxon>Brassicales</taxon>
        <taxon>Brassicaceae</taxon>
        <taxon>Coluteocarpeae</taxon>
        <taxon>Microthlaspi</taxon>
    </lineage>
</organism>
<feature type="compositionally biased region" description="Low complexity" evidence="1">
    <location>
        <begin position="20"/>
        <end position="36"/>
    </location>
</feature>
<protein>
    <recommendedName>
        <fullName evidence="4">EF-hand domain-containing protein</fullName>
    </recommendedName>
</protein>
<dbReference type="Proteomes" id="UP000467841">
    <property type="component" value="Unassembled WGS sequence"/>
</dbReference>
<evidence type="ECO:0000256" key="1">
    <source>
        <dbReference type="SAM" id="MobiDB-lite"/>
    </source>
</evidence>